<comment type="similarity">
    <text evidence="2">Belongs to the cytochrome P450 family.</text>
</comment>
<dbReference type="PANTHER" id="PTHR24305:SF96">
    <property type="entry name" value="CYTOCHROME P450 MONOOXYGENASE STCB-RELATED"/>
    <property type="match status" value="1"/>
</dbReference>
<evidence type="ECO:0000313" key="7">
    <source>
        <dbReference type="RefSeq" id="XP_059603630.1"/>
    </source>
</evidence>
<evidence type="ECO:0008006" key="8">
    <source>
        <dbReference type="Google" id="ProtNLM"/>
    </source>
</evidence>
<keyword evidence="6" id="KW-0479">Metal-binding</keyword>
<dbReference type="KEGG" id="ang:An04g06860"/>
<keyword evidence="5" id="KW-0503">Monooxygenase</keyword>
<sequence>MDQGEVENMRRKDTVLNQLPETFTDRDTRSLPYLNQAIKETLRLYTAFPDALLRTVPEESHSPGRIQPPWRGNDITQAYSMHRDPRVFPHPLNLTRNDGLRLASRWKTRRYPLGVGSRSCLGIHLSRMELRLATAVFFRDFPFSKDVDS</sequence>
<comment type="cofactor">
    <cofactor evidence="1 6">
        <name>heme</name>
        <dbReference type="ChEBI" id="CHEBI:30413"/>
    </cofactor>
</comment>
<keyword evidence="6" id="KW-0408">Iron</keyword>
<dbReference type="SUPFAM" id="SSF48264">
    <property type="entry name" value="Cytochrome P450"/>
    <property type="match status" value="1"/>
</dbReference>
<dbReference type="GeneID" id="84590960"/>
<dbReference type="Gene3D" id="1.10.630.10">
    <property type="entry name" value="Cytochrome P450"/>
    <property type="match status" value="1"/>
</dbReference>
<feature type="binding site" description="axial binding residue" evidence="6">
    <location>
        <position position="120"/>
    </location>
    <ligand>
        <name>heme</name>
        <dbReference type="ChEBI" id="CHEBI:30413"/>
    </ligand>
    <ligandPart>
        <name>Fe</name>
        <dbReference type="ChEBI" id="CHEBI:18248"/>
    </ligandPart>
</feature>
<dbReference type="InterPro" id="IPR001128">
    <property type="entry name" value="Cyt_P450"/>
</dbReference>
<protein>
    <recommendedName>
        <fullName evidence="8">Cytochrome P450</fullName>
    </recommendedName>
</protein>
<dbReference type="PANTHER" id="PTHR24305">
    <property type="entry name" value="CYTOCHROME P450"/>
    <property type="match status" value="1"/>
</dbReference>
<dbReference type="PRINTS" id="PR00385">
    <property type="entry name" value="P450"/>
</dbReference>
<name>A0AAJ8BWN7_ASPNG</name>
<dbReference type="AlphaFoldDB" id="A0AAJ8BWN7"/>
<evidence type="ECO:0000256" key="1">
    <source>
        <dbReference type="ARBA" id="ARBA00001971"/>
    </source>
</evidence>
<keyword evidence="4" id="KW-0560">Oxidoreductase</keyword>
<evidence type="ECO:0000256" key="4">
    <source>
        <dbReference type="ARBA" id="ARBA00023002"/>
    </source>
</evidence>
<dbReference type="InterPro" id="IPR036396">
    <property type="entry name" value="Cyt_P450_sf"/>
</dbReference>
<feature type="non-terminal residue" evidence="7">
    <location>
        <position position="149"/>
    </location>
</feature>
<evidence type="ECO:0000256" key="2">
    <source>
        <dbReference type="ARBA" id="ARBA00010617"/>
    </source>
</evidence>
<dbReference type="GO" id="GO:0046872">
    <property type="term" value="F:metal ion binding"/>
    <property type="evidence" value="ECO:0007669"/>
    <property type="project" value="UniProtKB-KW"/>
</dbReference>
<dbReference type="PRINTS" id="PR00463">
    <property type="entry name" value="EP450I"/>
</dbReference>
<organism evidence="7">
    <name type="scientific">Aspergillus niger</name>
    <dbReference type="NCBI Taxonomy" id="5061"/>
    <lineage>
        <taxon>Eukaryota</taxon>
        <taxon>Fungi</taxon>
        <taxon>Dikarya</taxon>
        <taxon>Ascomycota</taxon>
        <taxon>Pezizomycotina</taxon>
        <taxon>Eurotiomycetes</taxon>
        <taxon>Eurotiomycetidae</taxon>
        <taxon>Eurotiales</taxon>
        <taxon>Aspergillaceae</taxon>
        <taxon>Aspergillus</taxon>
        <taxon>Aspergillus subgen. Circumdati</taxon>
    </lineage>
</organism>
<keyword evidence="3 6" id="KW-0349">Heme</keyword>
<dbReference type="GO" id="GO:0004497">
    <property type="term" value="F:monooxygenase activity"/>
    <property type="evidence" value="ECO:0007669"/>
    <property type="project" value="UniProtKB-KW"/>
</dbReference>
<reference evidence="7" key="1">
    <citation type="submission" date="2025-02" db="EMBL/GenBank/DDBJ databases">
        <authorList>
            <consortium name="NCBI Genome Project"/>
        </authorList>
    </citation>
    <scope>NUCLEOTIDE SEQUENCE</scope>
</reference>
<proteinExistence type="inferred from homology"/>
<dbReference type="Pfam" id="PF00067">
    <property type="entry name" value="p450"/>
    <property type="match status" value="1"/>
</dbReference>
<accession>A0AAJ8BWN7</accession>
<evidence type="ECO:0000256" key="6">
    <source>
        <dbReference type="PIRSR" id="PIRSR602401-1"/>
    </source>
</evidence>
<evidence type="ECO:0000256" key="5">
    <source>
        <dbReference type="ARBA" id="ARBA00023033"/>
    </source>
</evidence>
<reference evidence="7" key="2">
    <citation type="submission" date="2025-08" db="UniProtKB">
        <authorList>
            <consortium name="RefSeq"/>
        </authorList>
    </citation>
    <scope>IDENTIFICATION</scope>
</reference>
<dbReference type="InterPro" id="IPR002401">
    <property type="entry name" value="Cyt_P450_E_grp-I"/>
</dbReference>
<evidence type="ECO:0000256" key="3">
    <source>
        <dbReference type="ARBA" id="ARBA00022617"/>
    </source>
</evidence>
<gene>
    <name evidence="7" type="ORF">An04g06860</name>
</gene>
<dbReference type="InterPro" id="IPR050121">
    <property type="entry name" value="Cytochrome_P450_monoxygenase"/>
</dbReference>
<dbReference type="RefSeq" id="XP_059603630.1">
    <property type="nucleotide sequence ID" value="XM_059747615.1"/>
</dbReference>